<dbReference type="Pfam" id="PF15877">
    <property type="entry name" value="TMEM232"/>
    <property type="match status" value="2"/>
</dbReference>
<gene>
    <name evidence="3" type="ORF">Bpfe_010959</name>
</gene>
<feature type="compositionally biased region" description="Basic and acidic residues" evidence="2">
    <location>
        <begin position="413"/>
        <end position="440"/>
    </location>
</feature>
<feature type="compositionally biased region" description="Polar residues" evidence="2">
    <location>
        <begin position="383"/>
        <end position="399"/>
    </location>
</feature>
<evidence type="ECO:0000256" key="1">
    <source>
        <dbReference type="SAM" id="Coils"/>
    </source>
</evidence>
<sequence length="786" mass="88351">MPFTKVPVVHKFGIISASQRLELQERLLKQTFLKSNVGKRVPTVHRNDFIISEEFINCFNNAVSFKEKEKFEERARKMLERAKRRSGVKTLGHGNHVDIALAWTEMAQLSQCKGRIQNECLDALIISLDISPLEKYHITALFYLAETALYWLRTDSINQPFLRTNEIKILKMGQLVFERLFYHHMAGQLQLYGESKIRLSTYIEGLQNFQHLYDPYPNALLSLRFVIEVGKIILADMTSATTELKEENKMSQKQNKEELSHTVKSLPDKQSQEDNHSVWSAAIGCSVHDLSPTLWHALDVWRCTNGVSGGHQDALKALAHCGLGLASETWIDGTVAIQILGNAASLDIDALNVLFLLARGVRYIEDTALTEKSEPKASEGEFNLNSQFLSDPSITSSLSDIDEEGEIGMDSKNNSEKTLQKPEKVTKSNDTDKSRNRESGSDSANGATTNDQVGVNFKDAKEENNQETDNRISTEKEEKSDLTNVSVSEVPGILGWQWEVAITYVEVLADIVINGTSAAIQKSALLGSNEDVTAIMYKGAKCIPFESPCHSAGLLDLVFFRLKDNKDGIDWSWRVRYQAIQALTNVSHILAKDPLREGMCTTVRSVLLKANAKEKDLRVLEAMKVGQIQTDGRKFIDLKQGERCPNIGNQIASCLSAIYLPPIPPPVTGPTNKQTADEIQGHPKRAAHFVQKEKETKPLRTSIKQEIQLASPFVDKIPDYNTRKSFDLRRIVEDQWRKELQSSLAEAEEEKLKQMLETKRNEEIRLHKVPSDVSISSNALFNEVTE</sequence>
<dbReference type="PANTHER" id="PTHR28651:SF1">
    <property type="entry name" value="TRANSMEMBRANE PROTEIN 232"/>
    <property type="match status" value="1"/>
</dbReference>
<proteinExistence type="predicted"/>
<feature type="compositionally biased region" description="Polar residues" evidence="2">
    <location>
        <begin position="441"/>
        <end position="453"/>
    </location>
</feature>
<dbReference type="PANTHER" id="PTHR28651">
    <property type="entry name" value="TRANSMEMBRANE PROTEIN 232"/>
    <property type="match status" value="1"/>
</dbReference>
<dbReference type="Proteomes" id="UP001233172">
    <property type="component" value="Unassembled WGS sequence"/>
</dbReference>
<feature type="coiled-coil region" evidence="1">
    <location>
        <begin position="737"/>
        <end position="765"/>
    </location>
</feature>
<dbReference type="InterPro" id="IPR031747">
    <property type="entry name" value="TMEM232"/>
</dbReference>
<feature type="compositionally biased region" description="Basic and acidic residues" evidence="2">
    <location>
        <begin position="458"/>
        <end position="481"/>
    </location>
</feature>
<dbReference type="EMBL" id="JASAOG010000041">
    <property type="protein sequence ID" value="KAK0059498.1"/>
    <property type="molecule type" value="Genomic_DNA"/>
</dbReference>
<organism evidence="3 4">
    <name type="scientific">Biomphalaria pfeifferi</name>
    <name type="common">Bloodfluke planorb</name>
    <name type="synonym">Freshwater snail</name>
    <dbReference type="NCBI Taxonomy" id="112525"/>
    <lineage>
        <taxon>Eukaryota</taxon>
        <taxon>Metazoa</taxon>
        <taxon>Spiralia</taxon>
        <taxon>Lophotrochozoa</taxon>
        <taxon>Mollusca</taxon>
        <taxon>Gastropoda</taxon>
        <taxon>Heterobranchia</taxon>
        <taxon>Euthyneura</taxon>
        <taxon>Panpulmonata</taxon>
        <taxon>Hygrophila</taxon>
        <taxon>Lymnaeoidea</taxon>
        <taxon>Planorbidae</taxon>
        <taxon>Biomphalaria</taxon>
    </lineage>
</organism>
<feature type="region of interest" description="Disordered" evidence="2">
    <location>
        <begin position="245"/>
        <end position="271"/>
    </location>
</feature>
<name>A0AAD8BSP4_BIOPF</name>
<keyword evidence="3" id="KW-0472">Membrane</keyword>
<protein>
    <submittedName>
        <fullName evidence="3">Transmembrane protein 232</fullName>
    </submittedName>
</protein>
<comment type="caution">
    <text evidence="3">The sequence shown here is derived from an EMBL/GenBank/DDBJ whole genome shotgun (WGS) entry which is preliminary data.</text>
</comment>
<keyword evidence="1" id="KW-0175">Coiled coil</keyword>
<evidence type="ECO:0000313" key="4">
    <source>
        <dbReference type="Proteomes" id="UP001233172"/>
    </source>
</evidence>
<feature type="region of interest" description="Disordered" evidence="2">
    <location>
        <begin position="372"/>
        <end position="483"/>
    </location>
</feature>
<dbReference type="AlphaFoldDB" id="A0AAD8BSP4"/>
<accession>A0AAD8BSP4</accession>
<reference evidence="3" key="2">
    <citation type="submission" date="2023-04" db="EMBL/GenBank/DDBJ databases">
        <authorList>
            <person name="Bu L."/>
            <person name="Lu L."/>
            <person name="Laidemitt M.R."/>
            <person name="Zhang S.M."/>
            <person name="Mutuku M."/>
            <person name="Mkoji G."/>
            <person name="Steinauer M."/>
            <person name="Loker E.S."/>
        </authorList>
    </citation>
    <scope>NUCLEOTIDE SEQUENCE</scope>
    <source>
        <strain evidence="3">KasaAsao</strain>
        <tissue evidence="3">Whole Snail</tissue>
    </source>
</reference>
<keyword evidence="4" id="KW-1185">Reference proteome</keyword>
<keyword evidence="3" id="KW-0812">Transmembrane</keyword>
<evidence type="ECO:0000313" key="3">
    <source>
        <dbReference type="EMBL" id="KAK0059498.1"/>
    </source>
</evidence>
<evidence type="ECO:0000256" key="2">
    <source>
        <dbReference type="SAM" id="MobiDB-lite"/>
    </source>
</evidence>
<reference evidence="3" key="1">
    <citation type="journal article" date="2023" name="PLoS Negl. Trop. Dis.">
        <title>A genome sequence for Biomphalaria pfeifferi, the major vector snail for the human-infecting parasite Schistosoma mansoni.</title>
        <authorList>
            <person name="Bu L."/>
            <person name="Lu L."/>
            <person name="Laidemitt M.R."/>
            <person name="Zhang S.M."/>
            <person name="Mutuku M."/>
            <person name="Mkoji G."/>
            <person name="Steinauer M."/>
            <person name="Loker E.S."/>
        </authorList>
    </citation>
    <scope>NUCLEOTIDE SEQUENCE</scope>
    <source>
        <strain evidence="3">KasaAsao</strain>
    </source>
</reference>